<dbReference type="EMBL" id="OU503049">
    <property type="protein sequence ID" value="CAI9775545.1"/>
    <property type="molecule type" value="Genomic_DNA"/>
</dbReference>
<reference evidence="1" key="1">
    <citation type="submission" date="2023-05" db="EMBL/GenBank/DDBJ databases">
        <authorList>
            <person name="Huff M."/>
        </authorList>
    </citation>
    <scope>NUCLEOTIDE SEQUENCE</scope>
</reference>
<evidence type="ECO:0000313" key="2">
    <source>
        <dbReference type="Proteomes" id="UP000834106"/>
    </source>
</evidence>
<accession>A0AAD1ZYA9</accession>
<dbReference type="AlphaFoldDB" id="A0AAD1ZYA9"/>
<proteinExistence type="predicted"/>
<dbReference type="Proteomes" id="UP000834106">
    <property type="component" value="Chromosome 14"/>
</dbReference>
<name>A0AAD1ZYA9_9LAMI</name>
<keyword evidence="2" id="KW-1185">Reference proteome</keyword>
<protein>
    <submittedName>
        <fullName evidence="1">Uncharacterized protein</fullName>
    </submittedName>
</protein>
<gene>
    <name evidence="1" type="ORF">FPE_LOCUS22975</name>
</gene>
<sequence length="129" mass="14263">MPLGRCKHSSTTWIPGNYVTPLYKSTFEAWWNLHGADIKKQAKGKRNIKVNAQNIGFNGSVKADCRLQVCEAFDKGAAWSFWWCPMVTPINPPRRLAHAPSFKASLGHVPLQGPRLSFGLGLGFGLVLV</sequence>
<organism evidence="1 2">
    <name type="scientific">Fraxinus pennsylvanica</name>
    <dbReference type="NCBI Taxonomy" id="56036"/>
    <lineage>
        <taxon>Eukaryota</taxon>
        <taxon>Viridiplantae</taxon>
        <taxon>Streptophyta</taxon>
        <taxon>Embryophyta</taxon>
        <taxon>Tracheophyta</taxon>
        <taxon>Spermatophyta</taxon>
        <taxon>Magnoliopsida</taxon>
        <taxon>eudicotyledons</taxon>
        <taxon>Gunneridae</taxon>
        <taxon>Pentapetalae</taxon>
        <taxon>asterids</taxon>
        <taxon>lamiids</taxon>
        <taxon>Lamiales</taxon>
        <taxon>Oleaceae</taxon>
        <taxon>Oleeae</taxon>
        <taxon>Fraxinus</taxon>
    </lineage>
</organism>
<evidence type="ECO:0000313" key="1">
    <source>
        <dbReference type="EMBL" id="CAI9775545.1"/>
    </source>
</evidence>